<gene>
    <name evidence="2" type="ORF">H8S77_15225</name>
</gene>
<organism evidence="2 3">
    <name type="scientific">Parabacteroides segnis</name>
    <dbReference type="NCBI Taxonomy" id="2763058"/>
    <lineage>
        <taxon>Bacteria</taxon>
        <taxon>Pseudomonadati</taxon>
        <taxon>Bacteroidota</taxon>
        <taxon>Bacteroidia</taxon>
        <taxon>Bacteroidales</taxon>
        <taxon>Tannerellaceae</taxon>
        <taxon>Parabacteroides</taxon>
    </lineage>
</organism>
<evidence type="ECO:0000313" key="3">
    <source>
        <dbReference type="Proteomes" id="UP000644010"/>
    </source>
</evidence>
<dbReference type="EMBL" id="JACOOI010000016">
    <property type="protein sequence ID" value="MBC5644232.1"/>
    <property type="molecule type" value="Genomic_DNA"/>
</dbReference>
<dbReference type="InterPro" id="IPR007539">
    <property type="entry name" value="DUF551"/>
</dbReference>
<dbReference type="Proteomes" id="UP000644010">
    <property type="component" value="Unassembled WGS sequence"/>
</dbReference>
<accession>A0ABR7E396</accession>
<name>A0ABR7E396_9BACT</name>
<keyword evidence="3" id="KW-1185">Reference proteome</keyword>
<protein>
    <submittedName>
        <fullName evidence="2">DUF551 domain-containing protein</fullName>
    </submittedName>
</protein>
<evidence type="ECO:0000313" key="2">
    <source>
        <dbReference type="EMBL" id="MBC5644232.1"/>
    </source>
</evidence>
<dbReference type="RefSeq" id="WP_186960135.1">
    <property type="nucleotide sequence ID" value="NZ_JACOOI010000016.1"/>
</dbReference>
<sequence length="102" mass="11580">MKLKDIASQLANRINQPATIEVFLRQVYAKGFVDGTKQSPWISVKERLPYDQNIVLVRGEYGGKATAYYHGYSSGFIIYGEEAYKVFGEVTHWMPIPDCEEG</sequence>
<evidence type="ECO:0000259" key="1">
    <source>
        <dbReference type="Pfam" id="PF04448"/>
    </source>
</evidence>
<feature type="domain" description="DUF551" evidence="1">
    <location>
        <begin position="41"/>
        <end position="98"/>
    </location>
</feature>
<proteinExistence type="predicted"/>
<dbReference type="Pfam" id="PF04448">
    <property type="entry name" value="DUF551"/>
    <property type="match status" value="1"/>
</dbReference>
<reference evidence="2 3" key="1">
    <citation type="submission" date="2020-08" db="EMBL/GenBank/DDBJ databases">
        <title>Genome public.</title>
        <authorList>
            <person name="Liu C."/>
            <person name="Sun Q."/>
        </authorList>
    </citation>
    <scope>NUCLEOTIDE SEQUENCE [LARGE SCALE GENOMIC DNA]</scope>
    <source>
        <strain evidence="2 3">BX2</strain>
    </source>
</reference>
<comment type="caution">
    <text evidence="2">The sequence shown here is derived from an EMBL/GenBank/DDBJ whole genome shotgun (WGS) entry which is preliminary data.</text>
</comment>